<dbReference type="Gene3D" id="3.30.420.10">
    <property type="entry name" value="Ribonuclease H-like superfamily/Ribonuclease H"/>
    <property type="match status" value="1"/>
</dbReference>
<name>A0ABN9U6A2_9DINO</name>
<reference evidence="1" key="1">
    <citation type="submission" date="2023-10" db="EMBL/GenBank/DDBJ databases">
        <authorList>
            <person name="Chen Y."/>
            <person name="Shah S."/>
            <person name="Dougan E. K."/>
            <person name="Thang M."/>
            <person name="Chan C."/>
        </authorList>
    </citation>
    <scope>NUCLEOTIDE SEQUENCE [LARGE SCALE GENOMIC DNA]</scope>
</reference>
<evidence type="ECO:0000313" key="2">
    <source>
        <dbReference type="Proteomes" id="UP001189429"/>
    </source>
</evidence>
<accession>A0ABN9U6A2</accession>
<organism evidence="1 2">
    <name type="scientific">Prorocentrum cordatum</name>
    <dbReference type="NCBI Taxonomy" id="2364126"/>
    <lineage>
        <taxon>Eukaryota</taxon>
        <taxon>Sar</taxon>
        <taxon>Alveolata</taxon>
        <taxon>Dinophyceae</taxon>
        <taxon>Prorocentrales</taxon>
        <taxon>Prorocentraceae</taxon>
        <taxon>Prorocentrum</taxon>
    </lineage>
</organism>
<evidence type="ECO:0008006" key="3">
    <source>
        <dbReference type="Google" id="ProtNLM"/>
    </source>
</evidence>
<evidence type="ECO:0000313" key="1">
    <source>
        <dbReference type="EMBL" id="CAK0853761.1"/>
    </source>
</evidence>
<dbReference type="Proteomes" id="UP001189429">
    <property type="component" value="Unassembled WGS sequence"/>
</dbReference>
<protein>
    <recommendedName>
        <fullName evidence="3">Tc1-like transposase DDE domain-containing protein</fullName>
    </recommendedName>
</protein>
<dbReference type="EMBL" id="CAUYUJ010015424">
    <property type="protein sequence ID" value="CAK0853761.1"/>
    <property type="molecule type" value="Genomic_DNA"/>
</dbReference>
<dbReference type="InterPro" id="IPR036397">
    <property type="entry name" value="RNaseH_sf"/>
</dbReference>
<comment type="caution">
    <text evidence="1">The sequence shown here is derived from an EMBL/GenBank/DDBJ whole genome shotgun (WGS) entry which is preliminary data.</text>
</comment>
<keyword evidence="2" id="KW-1185">Reference proteome</keyword>
<proteinExistence type="predicted"/>
<gene>
    <name evidence="1" type="ORF">PCOR1329_LOCUS45128</name>
</gene>
<sequence length="152" mass="16967">MESDRFKYCWGGATHMRGEKTEANAPALAGADEHDKQAVRDQKVTAALRALNPKKKRGPWTMLCVDEGFRRADVSTEAHRKRGIALWSVPPESPVLIPMEMFWGWLRKKLRSLGLQDSRKKRARLGKKAYNVRVKGGLEVGQGPNGGKDRGG</sequence>